<protein>
    <recommendedName>
        <fullName evidence="2">Nucleoid-associated protein GCM10009069_20090</fullName>
    </recommendedName>
</protein>
<reference evidence="4" key="1">
    <citation type="journal article" date="2014" name="Int. J. Syst. Evol. Microbiol.">
        <title>Complete genome sequence of Corynebacterium casei LMG S-19264T (=DSM 44701T), isolated from a smear-ripened cheese.</title>
        <authorList>
            <consortium name="US DOE Joint Genome Institute (JGI-PGF)"/>
            <person name="Walter F."/>
            <person name="Albersmeier A."/>
            <person name="Kalinowski J."/>
            <person name="Ruckert C."/>
        </authorList>
    </citation>
    <scope>NUCLEOTIDE SEQUENCE</scope>
    <source>
        <strain evidence="4">KCTC 32513</strain>
    </source>
</reference>
<comment type="caution">
    <text evidence="4">The sequence shown here is derived from an EMBL/GenBank/DDBJ whole genome shotgun (WGS) entry which is preliminary data.</text>
</comment>
<dbReference type="NCBIfam" id="TIGR00103">
    <property type="entry name" value="DNA_YbaB_EbfC"/>
    <property type="match status" value="1"/>
</dbReference>
<comment type="similarity">
    <text evidence="2">Belongs to the YbaB/EbfC family.</text>
</comment>
<comment type="subunit">
    <text evidence="2">Homodimer.</text>
</comment>
<dbReference type="GO" id="GO:0043590">
    <property type="term" value="C:bacterial nucleoid"/>
    <property type="evidence" value="ECO:0007669"/>
    <property type="project" value="UniProtKB-UniRule"/>
</dbReference>
<sequence length="108" mass="11317">MKDLMGLMKQAKEMQAKMEAAQAQVADTEATGRSGGGLVTVTLVGGGNMKALTLDPTLMGGAEDKEMLEDLIIAAYQDAKVKLDQAAAETMKSAMGDIPMPPGMKLPF</sequence>
<dbReference type="Proteomes" id="UP000634004">
    <property type="component" value="Unassembled WGS sequence"/>
</dbReference>
<keyword evidence="5" id="KW-1185">Reference proteome</keyword>
<gene>
    <name evidence="4" type="ORF">GCM10009069_20090</name>
</gene>
<dbReference type="AlphaFoldDB" id="A0A8J3G2J2"/>
<dbReference type="EMBL" id="BMZH01000007">
    <property type="protein sequence ID" value="GHA97036.1"/>
    <property type="molecule type" value="Genomic_DNA"/>
</dbReference>
<evidence type="ECO:0000313" key="5">
    <source>
        <dbReference type="Proteomes" id="UP000634004"/>
    </source>
</evidence>
<dbReference type="PANTHER" id="PTHR33449:SF1">
    <property type="entry name" value="NUCLEOID-ASSOCIATED PROTEIN YBAB"/>
    <property type="match status" value="1"/>
</dbReference>
<evidence type="ECO:0000256" key="3">
    <source>
        <dbReference type="SAM" id="Coils"/>
    </source>
</evidence>
<accession>A0A8J3G2J2</accession>
<dbReference type="SUPFAM" id="SSF82607">
    <property type="entry name" value="YbaB-like"/>
    <property type="match status" value="1"/>
</dbReference>
<keyword evidence="3" id="KW-0175">Coiled coil</keyword>
<keyword evidence="1 2" id="KW-0238">DNA-binding</keyword>
<keyword evidence="2" id="KW-0963">Cytoplasm</keyword>
<organism evidence="4 5">
    <name type="scientific">Algimonas arctica</name>
    <dbReference type="NCBI Taxonomy" id="1479486"/>
    <lineage>
        <taxon>Bacteria</taxon>
        <taxon>Pseudomonadati</taxon>
        <taxon>Pseudomonadota</taxon>
        <taxon>Alphaproteobacteria</taxon>
        <taxon>Maricaulales</taxon>
        <taxon>Robiginitomaculaceae</taxon>
        <taxon>Algimonas</taxon>
    </lineage>
</organism>
<comment type="subcellular location">
    <subcellularLocation>
        <location evidence="2">Cytoplasm</location>
        <location evidence="2">Nucleoid</location>
    </subcellularLocation>
</comment>
<dbReference type="HAMAP" id="MF_00274">
    <property type="entry name" value="DNA_YbaB_EbfC"/>
    <property type="match status" value="1"/>
</dbReference>
<name>A0A8J3G2J2_9PROT</name>
<comment type="function">
    <text evidence="2">Binds to DNA and alters its conformation. May be involved in regulation of gene expression, nucleoid organization and DNA protection.</text>
</comment>
<dbReference type="PANTHER" id="PTHR33449">
    <property type="entry name" value="NUCLEOID-ASSOCIATED PROTEIN YBAB"/>
    <property type="match status" value="1"/>
</dbReference>
<dbReference type="PIRSF" id="PIRSF004555">
    <property type="entry name" value="UCP004555"/>
    <property type="match status" value="1"/>
</dbReference>
<dbReference type="GO" id="GO:0005829">
    <property type="term" value="C:cytosol"/>
    <property type="evidence" value="ECO:0007669"/>
    <property type="project" value="TreeGrafter"/>
</dbReference>
<feature type="coiled-coil region" evidence="3">
    <location>
        <begin position="4"/>
        <end position="31"/>
    </location>
</feature>
<evidence type="ECO:0000256" key="1">
    <source>
        <dbReference type="ARBA" id="ARBA00023125"/>
    </source>
</evidence>
<reference evidence="4" key="2">
    <citation type="submission" date="2020-09" db="EMBL/GenBank/DDBJ databases">
        <authorList>
            <person name="Sun Q."/>
            <person name="Kim S."/>
        </authorList>
    </citation>
    <scope>NUCLEOTIDE SEQUENCE</scope>
    <source>
        <strain evidence="4">KCTC 32513</strain>
    </source>
</reference>
<dbReference type="GO" id="GO:0003677">
    <property type="term" value="F:DNA binding"/>
    <property type="evidence" value="ECO:0007669"/>
    <property type="project" value="UniProtKB-UniRule"/>
</dbReference>
<evidence type="ECO:0000313" key="4">
    <source>
        <dbReference type="EMBL" id="GHA97036.1"/>
    </source>
</evidence>
<dbReference type="Gene3D" id="3.30.1310.10">
    <property type="entry name" value="Nucleoid-associated protein YbaB-like domain"/>
    <property type="match status" value="1"/>
</dbReference>
<evidence type="ECO:0000256" key="2">
    <source>
        <dbReference type="HAMAP-Rule" id="MF_00274"/>
    </source>
</evidence>
<proteinExistence type="inferred from homology"/>
<dbReference type="RefSeq" id="WP_189498008.1">
    <property type="nucleotide sequence ID" value="NZ_BMZH01000007.1"/>
</dbReference>
<dbReference type="InterPro" id="IPR004401">
    <property type="entry name" value="YbaB/EbfC"/>
</dbReference>
<dbReference type="Pfam" id="PF02575">
    <property type="entry name" value="YbaB_DNA_bd"/>
    <property type="match status" value="1"/>
</dbReference>
<dbReference type="InterPro" id="IPR036894">
    <property type="entry name" value="YbaB-like_sf"/>
</dbReference>